<sequence length="164" mass="19652">MEVIANEKIIKISNLKIYENYIVKEYYNRYKFVKVIAENEISINKKLKKLGLVYVPKLLSIKQNDKFIKLYFEKIEGRTLGNVKFVYMKFEEKYRLFFKILNLIKLLHMNNIVHNDLKMSNIILNYDKEIYLIDFALSTLKDEANCKHDLQDLTAIAEKIFEKK</sequence>
<dbReference type="PROSITE" id="PS50011">
    <property type="entry name" value="PROTEIN_KINASE_DOM"/>
    <property type="match status" value="1"/>
</dbReference>
<dbReference type="Gene3D" id="1.10.510.10">
    <property type="entry name" value="Transferase(Phosphotransferase) domain 1"/>
    <property type="match status" value="1"/>
</dbReference>
<dbReference type="Pfam" id="PF00069">
    <property type="entry name" value="Pkinase"/>
    <property type="match status" value="1"/>
</dbReference>
<dbReference type="PANTHER" id="PTHR44167">
    <property type="entry name" value="OVARIAN-SPECIFIC SERINE/THREONINE-PROTEIN KINASE LOK-RELATED"/>
    <property type="match status" value="1"/>
</dbReference>
<dbReference type="EMBL" id="JASSPP010000016">
    <property type="protein sequence ID" value="MDK9581220.1"/>
    <property type="molecule type" value="Genomic_DNA"/>
</dbReference>
<accession>A0ABT7HMT6</accession>
<dbReference type="InterPro" id="IPR011009">
    <property type="entry name" value="Kinase-like_dom_sf"/>
</dbReference>
<dbReference type="InterPro" id="IPR000719">
    <property type="entry name" value="Prot_kinase_dom"/>
</dbReference>
<gene>
    <name evidence="2" type="ORF">QQA45_06970</name>
</gene>
<organism evidence="2 3">
    <name type="scientific">Sneathia sanguinegens</name>
    <dbReference type="NCBI Taxonomy" id="40543"/>
    <lineage>
        <taxon>Bacteria</taxon>
        <taxon>Fusobacteriati</taxon>
        <taxon>Fusobacteriota</taxon>
        <taxon>Fusobacteriia</taxon>
        <taxon>Fusobacteriales</taxon>
        <taxon>Leptotrichiaceae</taxon>
        <taxon>Sneathia</taxon>
    </lineage>
</organism>
<reference evidence="2 3" key="1">
    <citation type="submission" date="2023-06" db="EMBL/GenBank/DDBJ databases">
        <title>Antibody response to the Sneathia vaginalis cytopathogenic toxin A during pregnancy.</title>
        <authorList>
            <person name="Mccoy Z.T."/>
            <person name="Serrano M.G."/>
            <person name="Spaine K."/>
            <person name="Edwards D.J."/>
            <person name="Buck G.A."/>
            <person name="Jefferson K."/>
        </authorList>
    </citation>
    <scope>NUCLEOTIDE SEQUENCE [LARGE SCALE GENOMIC DNA]</scope>
    <source>
        <strain evidence="2 3">CCUG 42621</strain>
    </source>
</reference>
<evidence type="ECO:0000259" key="1">
    <source>
        <dbReference type="PROSITE" id="PS50011"/>
    </source>
</evidence>
<dbReference type="InterPro" id="IPR008271">
    <property type="entry name" value="Ser/Thr_kinase_AS"/>
</dbReference>
<dbReference type="Proteomes" id="UP001225134">
    <property type="component" value="Unassembled WGS sequence"/>
</dbReference>
<evidence type="ECO:0000313" key="2">
    <source>
        <dbReference type="EMBL" id="MDK9581220.1"/>
    </source>
</evidence>
<evidence type="ECO:0000313" key="3">
    <source>
        <dbReference type="Proteomes" id="UP001225134"/>
    </source>
</evidence>
<proteinExistence type="predicted"/>
<dbReference type="RefSeq" id="WP_285153652.1">
    <property type="nucleotide sequence ID" value="NZ_JASSPP010000016.1"/>
</dbReference>
<name>A0ABT7HMT6_9FUSO</name>
<protein>
    <submittedName>
        <fullName evidence="2">RIO1 family regulatory kinase/ATPase</fullName>
    </submittedName>
</protein>
<comment type="caution">
    <text evidence="2">The sequence shown here is derived from an EMBL/GenBank/DDBJ whole genome shotgun (WGS) entry which is preliminary data.</text>
</comment>
<dbReference type="PANTHER" id="PTHR44167:SF24">
    <property type="entry name" value="SERINE_THREONINE-PROTEIN KINASE CHK2"/>
    <property type="match status" value="1"/>
</dbReference>
<dbReference type="PROSITE" id="PS00108">
    <property type="entry name" value="PROTEIN_KINASE_ST"/>
    <property type="match status" value="1"/>
</dbReference>
<dbReference type="SUPFAM" id="SSF56112">
    <property type="entry name" value="Protein kinase-like (PK-like)"/>
    <property type="match status" value="1"/>
</dbReference>
<keyword evidence="3" id="KW-1185">Reference proteome</keyword>
<feature type="domain" description="Protein kinase" evidence="1">
    <location>
        <begin position="1"/>
        <end position="164"/>
    </location>
</feature>